<dbReference type="AlphaFoldDB" id="A0A7W6CGE0"/>
<dbReference type="PIRSF" id="PIRSF037112">
    <property type="entry name" value="Antirestriction_ArdC"/>
    <property type="match status" value="1"/>
</dbReference>
<evidence type="ECO:0000259" key="3">
    <source>
        <dbReference type="Pfam" id="PF18818"/>
    </source>
</evidence>
<proteinExistence type="predicted"/>
<dbReference type="InterPro" id="IPR017113">
    <property type="entry name" value="Antirestriction_ArdC"/>
</dbReference>
<reference evidence="4 5" key="1">
    <citation type="submission" date="2020-08" db="EMBL/GenBank/DDBJ databases">
        <title>Genomic Encyclopedia of Type Strains, Phase IV (KMG-IV): sequencing the most valuable type-strain genomes for metagenomic binning, comparative biology and taxonomic classification.</title>
        <authorList>
            <person name="Goeker M."/>
        </authorList>
    </citation>
    <scope>NUCLEOTIDE SEQUENCE [LARGE SCALE GENOMIC DNA]</scope>
    <source>
        <strain evidence="4 5">DSM 27057</strain>
    </source>
</reference>
<feature type="region of interest" description="Disordered" evidence="1">
    <location>
        <begin position="322"/>
        <end position="354"/>
    </location>
</feature>
<protein>
    <submittedName>
        <fullName evidence="4">Antirestriction protein ArdC</fullName>
    </submittedName>
</protein>
<evidence type="ECO:0000256" key="1">
    <source>
        <dbReference type="SAM" id="MobiDB-lite"/>
    </source>
</evidence>
<feature type="domain" description="Polyvalent protein metallopeptidase" evidence="3">
    <location>
        <begin position="182"/>
        <end position="304"/>
    </location>
</feature>
<keyword evidence="5" id="KW-1185">Reference proteome</keyword>
<dbReference type="InterPro" id="IPR041459">
    <property type="entry name" value="MPTase-PolyVal"/>
</dbReference>
<feature type="domain" description="N-terminal" evidence="2">
    <location>
        <begin position="23"/>
        <end position="150"/>
    </location>
</feature>
<gene>
    <name evidence="4" type="ORF">GGR38_002996</name>
</gene>
<sequence>MRQTSKGCVAGEGEAPRGGNRNSLYDEVTAKIIGQLEAGRFPWVQPWGPVDGAGQGGLCPALPHNALTGRSYSGVNVLLLWGSVIEGGYPSQGWLTFKQALEAGGNVRKGEKGVTVVYADRFTPQAEKARAQESGEDARSVPFLKRFTVFNVAQCEGLGEGQGKELFGDPAPLPEREMVPLAEEVITASGVPFRIGGAKAFYVPSADYVQVPPQPAFFEQINYYRTALHELCHATGHGSRLDRKILNPFGSKDYAREEMVAEMGSAFLCAALGIVPTVRHADYLGSWLEVLREDNRAIFRAASQASKAAEWLLAKHAEYRVSKDGEDGEDGREAPQSKPAEPEQGSITEGRAAA</sequence>
<evidence type="ECO:0000313" key="5">
    <source>
        <dbReference type="Proteomes" id="UP000548867"/>
    </source>
</evidence>
<evidence type="ECO:0000313" key="4">
    <source>
        <dbReference type="EMBL" id="MBB3956039.1"/>
    </source>
</evidence>
<evidence type="ECO:0000259" key="2">
    <source>
        <dbReference type="Pfam" id="PF08401"/>
    </source>
</evidence>
<accession>A0A7W6CGE0</accession>
<organism evidence="4 5">
    <name type="scientific">Novosphingobium sediminicola</name>
    <dbReference type="NCBI Taxonomy" id="563162"/>
    <lineage>
        <taxon>Bacteria</taxon>
        <taxon>Pseudomonadati</taxon>
        <taxon>Pseudomonadota</taxon>
        <taxon>Alphaproteobacteria</taxon>
        <taxon>Sphingomonadales</taxon>
        <taxon>Sphingomonadaceae</taxon>
        <taxon>Novosphingobium</taxon>
    </lineage>
</organism>
<dbReference type="EMBL" id="JACIDX010000011">
    <property type="protein sequence ID" value="MBB3956039.1"/>
    <property type="molecule type" value="Genomic_DNA"/>
</dbReference>
<dbReference type="Pfam" id="PF08401">
    <property type="entry name" value="ArdcN"/>
    <property type="match status" value="1"/>
</dbReference>
<dbReference type="Proteomes" id="UP000548867">
    <property type="component" value="Unassembled WGS sequence"/>
</dbReference>
<dbReference type="RefSeq" id="WP_183626865.1">
    <property type="nucleotide sequence ID" value="NZ_JACIDX010000011.1"/>
</dbReference>
<comment type="caution">
    <text evidence="4">The sequence shown here is derived from an EMBL/GenBank/DDBJ whole genome shotgun (WGS) entry which is preliminary data.</text>
</comment>
<feature type="region of interest" description="Disordered" evidence="1">
    <location>
        <begin position="1"/>
        <end position="21"/>
    </location>
</feature>
<dbReference type="GO" id="GO:0003697">
    <property type="term" value="F:single-stranded DNA binding"/>
    <property type="evidence" value="ECO:0007669"/>
    <property type="project" value="InterPro"/>
</dbReference>
<dbReference type="InterPro" id="IPR013610">
    <property type="entry name" value="ArdC_N"/>
</dbReference>
<name>A0A7W6CGE0_9SPHN</name>
<dbReference type="Pfam" id="PF18818">
    <property type="entry name" value="MPTase-PolyVal"/>
    <property type="match status" value="1"/>
</dbReference>
<feature type="compositionally biased region" description="Basic and acidic residues" evidence="1">
    <location>
        <begin position="322"/>
        <end position="335"/>
    </location>
</feature>